<proteinExistence type="predicted"/>
<keyword evidence="2" id="KW-0067">ATP-binding</keyword>
<protein>
    <recommendedName>
        <fullName evidence="3">CobQ/CobB/MinD/ParA nucleotide binding domain-containing protein</fullName>
    </recommendedName>
</protein>
<reference evidence="4 5" key="1">
    <citation type="submission" date="2016-07" db="EMBL/GenBank/DDBJ databases">
        <title>Genome sequencing of Vibrio scophthalmi strain VS-05, an isolated from Paralichthys olivaceus.</title>
        <authorList>
            <person name="Han H.-J."/>
        </authorList>
    </citation>
    <scope>NUCLEOTIDE SEQUENCE [LARGE SCALE GENOMIC DNA]</scope>
    <source>
        <strain evidence="4 5">VS-05</strain>
    </source>
</reference>
<sequence>MMLKTVNIDHDKNYKTLKTNLTLWVVHASSTFKLHIEKVLMECMNLNIEWIELSHFNPDMLDTKAKPDLVYIEVGDGWAQKVAHVFSSNRHLAGENSSLIVFGAENDTASLKMALRLGASDYFSQEVDLGELYPMLKVTAEEKVAARNMGSLTLFVNTKGGSGATTLATNTAIELATYAKGNVLLVDLDTQFSDVSDYLNSRPKYSMNDVINSISDLDELSLEGLVYKHSSGLNCLSFSPDTRQENYKLANQVSKLLPILRQFYAHIVVDMSHGIEPVFQQIISPATHIYLVLQQNITSVKHATNLVRSLEFDYGLKSEQIELVVNRFEKNAPISMKDIEETLKNSSVVLVPNNYQLAVECANLGSPIVQAKRHSAIKSALEDLSHKIEQPKEKKQGWFGKLFS</sequence>
<dbReference type="GO" id="GO:0009898">
    <property type="term" value="C:cytoplasmic side of plasma membrane"/>
    <property type="evidence" value="ECO:0007669"/>
    <property type="project" value="TreeGrafter"/>
</dbReference>
<dbReference type="EMBL" id="CP016414">
    <property type="protein sequence ID" value="ANU35562.1"/>
    <property type="molecule type" value="Genomic_DNA"/>
</dbReference>
<accession>A0A1C7F6K1</accession>
<gene>
    <name evidence="4" type="ORF">VSVS05_00425</name>
</gene>
<keyword evidence="5" id="KW-1185">Reference proteome</keyword>
<dbReference type="Proteomes" id="UP000092528">
    <property type="component" value="Chromosome 1"/>
</dbReference>
<dbReference type="InterPro" id="IPR027417">
    <property type="entry name" value="P-loop_NTPase"/>
</dbReference>
<dbReference type="Gene3D" id="3.40.50.2300">
    <property type="match status" value="1"/>
</dbReference>
<dbReference type="InterPro" id="IPR050625">
    <property type="entry name" value="ParA/MinD_ATPase"/>
</dbReference>
<evidence type="ECO:0000256" key="1">
    <source>
        <dbReference type="ARBA" id="ARBA00022741"/>
    </source>
</evidence>
<evidence type="ECO:0000313" key="5">
    <source>
        <dbReference type="Proteomes" id="UP000092528"/>
    </source>
</evidence>
<evidence type="ECO:0000256" key="2">
    <source>
        <dbReference type="ARBA" id="ARBA00022840"/>
    </source>
</evidence>
<dbReference type="GO" id="GO:0005524">
    <property type="term" value="F:ATP binding"/>
    <property type="evidence" value="ECO:0007669"/>
    <property type="project" value="UniProtKB-KW"/>
</dbReference>
<keyword evidence="1" id="KW-0547">Nucleotide-binding</keyword>
<dbReference type="PANTHER" id="PTHR43384:SF6">
    <property type="entry name" value="SEPTUM SITE-DETERMINING PROTEIN MIND HOMOLOG, CHLOROPLASTIC"/>
    <property type="match status" value="1"/>
</dbReference>
<dbReference type="InterPro" id="IPR002586">
    <property type="entry name" value="CobQ/CobB/MinD/ParA_Nub-bd_dom"/>
</dbReference>
<evidence type="ECO:0000259" key="3">
    <source>
        <dbReference type="Pfam" id="PF01656"/>
    </source>
</evidence>
<feature type="domain" description="CobQ/CobB/MinD/ParA nucleotide binding" evidence="3">
    <location>
        <begin position="155"/>
        <end position="348"/>
    </location>
</feature>
<organism evidence="4 5">
    <name type="scientific">Vibrio scophthalmi</name>
    <dbReference type="NCBI Taxonomy" id="45658"/>
    <lineage>
        <taxon>Bacteria</taxon>
        <taxon>Pseudomonadati</taxon>
        <taxon>Pseudomonadota</taxon>
        <taxon>Gammaproteobacteria</taxon>
        <taxon>Vibrionales</taxon>
        <taxon>Vibrionaceae</taxon>
        <taxon>Vibrio</taxon>
    </lineage>
</organism>
<dbReference type="Pfam" id="PF01656">
    <property type="entry name" value="CbiA"/>
    <property type="match status" value="1"/>
</dbReference>
<dbReference type="PANTHER" id="PTHR43384">
    <property type="entry name" value="SEPTUM SITE-DETERMINING PROTEIN MIND HOMOLOG, CHLOROPLASTIC-RELATED"/>
    <property type="match status" value="1"/>
</dbReference>
<dbReference type="Gene3D" id="3.40.50.300">
    <property type="entry name" value="P-loop containing nucleotide triphosphate hydrolases"/>
    <property type="match status" value="1"/>
</dbReference>
<dbReference type="CDD" id="cd03111">
    <property type="entry name" value="CpaE-like"/>
    <property type="match status" value="1"/>
</dbReference>
<dbReference type="AlphaFoldDB" id="A0A1C7F6K1"/>
<name>A0A1C7F6K1_9VIBR</name>
<evidence type="ECO:0000313" key="4">
    <source>
        <dbReference type="EMBL" id="ANU35562.1"/>
    </source>
</evidence>
<dbReference type="GO" id="GO:0005829">
    <property type="term" value="C:cytosol"/>
    <property type="evidence" value="ECO:0007669"/>
    <property type="project" value="TreeGrafter"/>
</dbReference>
<dbReference type="GO" id="GO:0016887">
    <property type="term" value="F:ATP hydrolysis activity"/>
    <property type="evidence" value="ECO:0007669"/>
    <property type="project" value="TreeGrafter"/>
</dbReference>
<dbReference type="PATRIC" id="fig|45658.7.peg.395"/>
<dbReference type="SUPFAM" id="SSF52540">
    <property type="entry name" value="P-loop containing nucleoside triphosphate hydrolases"/>
    <property type="match status" value="1"/>
</dbReference>
<dbReference type="GO" id="GO:0051782">
    <property type="term" value="P:negative regulation of cell division"/>
    <property type="evidence" value="ECO:0007669"/>
    <property type="project" value="TreeGrafter"/>
</dbReference>